<dbReference type="Pfam" id="PF00512">
    <property type="entry name" value="HisKA"/>
    <property type="match status" value="1"/>
</dbReference>
<dbReference type="InterPro" id="IPR047770">
    <property type="entry name" value="RegB"/>
</dbReference>
<dbReference type="EC" id="2.7.13.3" evidence="3"/>
<dbReference type="InterPro" id="IPR005467">
    <property type="entry name" value="His_kinase_dom"/>
</dbReference>
<dbReference type="GO" id="GO:0005886">
    <property type="term" value="C:plasma membrane"/>
    <property type="evidence" value="ECO:0007669"/>
    <property type="project" value="UniProtKB-SubCell"/>
</dbReference>
<dbReference type="Gene3D" id="1.10.287.130">
    <property type="match status" value="1"/>
</dbReference>
<evidence type="ECO:0000313" key="13">
    <source>
        <dbReference type="Proteomes" id="UP000294547"/>
    </source>
</evidence>
<feature type="transmembrane region" description="Helical" evidence="10">
    <location>
        <begin position="106"/>
        <end position="124"/>
    </location>
</feature>
<protein>
    <recommendedName>
        <fullName evidence="3">histidine kinase</fullName>
        <ecNumber evidence="3">2.7.13.3</ecNumber>
    </recommendedName>
</protein>
<proteinExistence type="predicted"/>
<evidence type="ECO:0000256" key="1">
    <source>
        <dbReference type="ARBA" id="ARBA00000085"/>
    </source>
</evidence>
<evidence type="ECO:0000256" key="2">
    <source>
        <dbReference type="ARBA" id="ARBA00004651"/>
    </source>
</evidence>
<evidence type="ECO:0000313" key="12">
    <source>
        <dbReference type="EMBL" id="TDP81957.1"/>
    </source>
</evidence>
<dbReference type="PANTHER" id="PTHR44936">
    <property type="entry name" value="SENSOR PROTEIN CREC"/>
    <property type="match status" value="1"/>
</dbReference>
<gene>
    <name evidence="12" type="ORF">EDD54_4218</name>
</gene>
<feature type="transmembrane region" description="Helical" evidence="10">
    <location>
        <begin position="48"/>
        <end position="68"/>
    </location>
</feature>
<feature type="domain" description="Histidine kinase" evidence="11">
    <location>
        <begin position="216"/>
        <end position="431"/>
    </location>
</feature>
<keyword evidence="5" id="KW-0597">Phosphoprotein</keyword>
<evidence type="ECO:0000256" key="6">
    <source>
        <dbReference type="ARBA" id="ARBA00022679"/>
    </source>
</evidence>
<evidence type="ECO:0000256" key="10">
    <source>
        <dbReference type="SAM" id="Phobius"/>
    </source>
</evidence>
<keyword evidence="10" id="KW-0812">Transmembrane</keyword>
<keyword evidence="4" id="KW-1003">Cell membrane</keyword>
<feature type="transmembrane region" description="Helical" evidence="10">
    <location>
        <begin position="161"/>
        <end position="181"/>
    </location>
</feature>
<feature type="transmembrane region" description="Helical" evidence="10">
    <location>
        <begin position="80"/>
        <end position="100"/>
    </location>
</feature>
<reference evidence="12 13" key="1">
    <citation type="submission" date="2019-03" db="EMBL/GenBank/DDBJ databases">
        <title>Genomic Encyclopedia of Type Strains, Phase IV (KMG-IV): sequencing the most valuable type-strain genomes for metagenomic binning, comparative biology and taxonomic classification.</title>
        <authorList>
            <person name="Goeker M."/>
        </authorList>
    </citation>
    <scope>NUCLEOTIDE SEQUENCE [LARGE SCALE GENOMIC DNA]</scope>
    <source>
        <strain evidence="12 13">DSM 102969</strain>
    </source>
</reference>
<dbReference type="InterPro" id="IPR036097">
    <property type="entry name" value="HisK_dim/P_sf"/>
</dbReference>
<evidence type="ECO:0000256" key="5">
    <source>
        <dbReference type="ARBA" id="ARBA00022553"/>
    </source>
</evidence>
<evidence type="ECO:0000256" key="7">
    <source>
        <dbReference type="ARBA" id="ARBA00022741"/>
    </source>
</evidence>
<dbReference type="RefSeq" id="WP_126540539.1">
    <property type="nucleotide sequence ID" value="NZ_BSPM01000002.1"/>
</dbReference>
<dbReference type="InterPro" id="IPR036890">
    <property type="entry name" value="HATPase_C_sf"/>
</dbReference>
<dbReference type="Gene3D" id="3.30.565.10">
    <property type="entry name" value="Histidine kinase-like ATPase, C-terminal domain"/>
    <property type="match status" value="1"/>
</dbReference>
<keyword evidence="7" id="KW-0547">Nucleotide-binding</keyword>
<dbReference type="SMART" id="SM00387">
    <property type="entry name" value="HATPase_c"/>
    <property type="match status" value="1"/>
</dbReference>
<dbReference type="Proteomes" id="UP000294547">
    <property type="component" value="Unassembled WGS sequence"/>
</dbReference>
<dbReference type="PROSITE" id="PS50109">
    <property type="entry name" value="HIS_KIN"/>
    <property type="match status" value="1"/>
</dbReference>
<dbReference type="InterPro" id="IPR050980">
    <property type="entry name" value="2C_sensor_his_kinase"/>
</dbReference>
<keyword evidence="8 12" id="KW-0418">Kinase</keyword>
<feature type="transmembrane region" description="Helical" evidence="10">
    <location>
        <begin position="131"/>
        <end position="149"/>
    </location>
</feature>
<dbReference type="AlphaFoldDB" id="A0A4R6R8Q0"/>
<dbReference type="EMBL" id="SNXY01000011">
    <property type="protein sequence ID" value="TDP81957.1"/>
    <property type="molecule type" value="Genomic_DNA"/>
</dbReference>
<dbReference type="PANTHER" id="PTHR44936:SF10">
    <property type="entry name" value="SENSOR PROTEIN RSTB"/>
    <property type="match status" value="1"/>
</dbReference>
<comment type="catalytic activity">
    <reaction evidence="1">
        <text>ATP + protein L-histidine = ADP + protein N-phospho-L-histidine.</text>
        <dbReference type="EC" id="2.7.13.3"/>
    </reaction>
</comment>
<dbReference type="OrthoDB" id="9785252at2"/>
<evidence type="ECO:0000256" key="8">
    <source>
        <dbReference type="ARBA" id="ARBA00022777"/>
    </source>
</evidence>
<dbReference type="SUPFAM" id="SSF47384">
    <property type="entry name" value="Homodimeric domain of signal transducing histidine kinase"/>
    <property type="match status" value="1"/>
</dbReference>
<dbReference type="InterPro" id="IPR003594">
    <property type="entry name" value="HATPase_dom"/>
</dbReference>
<dbReference type="CDD" id="cd00082">
    <property type="entry name" value="HisKA"/>
    <property type="match status" value="1"/>
</dbReference>
<evidence type="ECO:0000256" key="9">
    <source>
        <dbReference type="ARBA" id="ARBA00022840"/>
    </source>
</evidence>
<accession>A0A4R6R8Q0</accession>
<comment type="caution">
    <text evidence="12">The sequence shown here is derived from an EMBL/GenBank/DDBJ whole genome shotgun (WGS) entry which is preliminary data.</text>
</comment>
<sequence>MPSAPELTPPAARQRLKLDTLIRLRWLAVAGQTAAVAVVAWLFAYDLPVGFCFGLIAASAWLNVFLKIRFTAAYRLADGAAAALLGYDIVQLGALLALTGGLTNPFAMLLIAPVLVSASALGMAWTLSLGVLVVAIASALVFWHLPLPWAAEAPIAMPERYVAGIWSALVAALGFMGAYSFRVSEEARQLQAALTATELILSREQHLHQLDGLAAAAAHELGTPLATISLVSKELLREVPADSPIREDLGLLRSQAERCRDILGKLTSLSTDLGGHLDRLPITHLVEDVIAPHREFGVALIVHVDGDPGREPIGTRNPAILYGLGNIVENAVDYAASRVDVGASWTEDEVVVTIRDDGPGFAPEVMDRLGDPYVTTRARHPGKAREGGGGLGLGFFIAKTLLERTGARVAITNRGAPQTGAVIAVRWPRAAMDAGEADGW</sequence>
<keyword evidence="6" id="KW-0808">Transferase</keyword>
<organism evidence="12 13">
    <name type="scientific">Oharaeibacter diazotrophicus</name>
    <dbReference type="NCBI Taxonomy" id="1920512"/>
    <lineage>
        <taxon>Bacteria</taxon>
        <taxon>Pseudomonadati</taxon>
        <taxon>Pseudomonadota</taxon>
        <taxon>Alphaproteobacteria</taxon>
        <taxon>Hyphomicrobiales</taxon>
        <taxon>Pleomorphomonadaceae</taxon>
        <taxon>Oharaeibacter</taxon>
    </lineage>
</organism>
<dbReference type="GO" id="GO:0005524">
    <property type="term" value="F:ATP binding"/>
    <property type="evidence" value="ECO:0007669"/>
    <property type="project" value="UniProtKB-KW"/>
</dbReference>
<comment type="subcellular location">
    <subcellularLocation>
        <location evidence="2">Cell membrane</location>
        <topology evidence="2">Multi-pass membrane protein</topology>
    </subcellularLocation>
</comment>
<name>A0A4R6R8Q0_9HYPH</name>
<evidence type="ECO:0000259" key="11">
    <source>
        <dbReference type="PROSITE" id="PS50109"/>
    </source>
</evidence>
<dbReference type="SMART" id="SM00388">
    <property type="entry name" value="HisKA"/>
    <property type="match status" value="1"/>
</dbReference>
<dbReference type="GO" id="GO:0000155">
    <property type="term" value="F:phosphorelay sensor kinase activity"/>
    <property type="evidence" value="ECO:0007669"/>
    <property type="project" value="InterPro"/>
</dbReference>
<evidence type="ECO:0000256" key="4">
    <source>
        <dbReference type="ARBA" id="ARBA00022475"/>
    </source>
</evidence>
<keyword evidence="10" id="KW-0472">Membrane</keyword>
<dbReference type="SUPFAM" id="SSF55874">
    <property type="entry name" value="ATPase domain of HSP90 chaperone/DNA topoisomerase II/histidine kinase"/>
    <property type="match status" value="1"/>
</dbReference>
<feature type="transmembrane region" description="Helical" evidence="10">
    <location>
        <begin position="24"/>
        <end position="42"/>
    </location>
</feature>
<dbReference type="Pfam" id="PF02518">
    <property type="entry name" value="HATPase_c"/>
    <property type="match status" value="1"/>
</dbReference>
<dbReference type="InterPro" id="IPR003661">
    <property type="entry name" value="HisK_dim/P_dom"/>
</dbReference>
<dbReference type="NCBIfam" id="NF033792">
    <property type="entry name" value="ActS_PrrB_HisK"/>
    <property type="match status" value="1"/>
</dbReference>
<keyword evidence="9" id="KW-0067">ATP-binding</keyword>
<keyword evidence="13" id="KW-1185">Reference proteome</keyword>
<dbReference type="InterPro" id="IPR004358">
    <property type="entry name" value="Sig_transdc_His_kin-like_C"/>
</dbReference>
<dbReference type="PRINTS" id="PR00344">
    <property type="entry name" value="BCTRLSENSOR"/>
</dbReference>
<evidence type="ECO:0000256" key="3">
    <source>
        <dbReference type="ARBA" id="ARBA00012438"/>
    </source>
</evidence>
<keyword evidence="10" id="KW-1133">Transmembrane helix</keyword>